<accession>A0A8S1NU96</accession>
<keyword evidence="2" id="KW-1185">Reference proteome</keyword>
<protein>
    <submittedName>
        <fullName evidence="1">Uncharacterized protein</fullName>
    </submittedName>
</protein>
<dbReference type="AlphaFoldDB" id="A0A8S1NU96"/>
<evidence type="ECO:0000313" key="2">
    <source>
        <dbReference type="Proteomes" id="UP000692954"/>
    </source>
</evidence>
<comment type="caution">
    <text evidence="1">The sequence shown here is derived from an EMBL/GenBank/DDBJ whole genome shotgun (WGS) entry which is preliminary data.</text>
</comment>
<dbReference type="EMBL" id="CAJJDN010000060">
    <property type="protein sequence ID" value="CAD8093436.1"/>
    <property type="molecule type" value="Genomic_DNA"/>
</dbReference>
<gene>
    <name evidence="1" type="ORF">PSON_ATCC_30995.1.T0600281</name>
</gene>
<name>A0A8S1NU96_9CILI</name>
<proteinExistence type="predicted"/>
<sequence length="141" mass="17760">MKVMNKNEDYLIAFNFRVHKNQKFFWFCLLASVKFRSWWNHESLLNFEAYLKILLREKEEKYQFSALKDNQSLIQLLKQFMQLKERHENTISEFNSSTYNFFQRQQYQKYIIIKIHKLFNQYYEIIFMDFYRNSFPLHYQD</sequence>
<reference evidence="1" key="1">
    <citation type="submission" date="2021-01" db="EMBL/GenBank/DDBJ databases">
        <authorList>
            <consortium name="Genoscope - CEA"/>
            <person name="William W."/>
        </authorList>
    </citation>
    <scope>NUCLEOTIDE SEQUENCE</scope>
</reference>
<organism evidence="1 2">
    <name type="scientific">Paramecium sonneborni</name>
    <dbReference type="NCBI Taxonomy" id="65129"/>
    <lineage>
        <taxon>Eukaryota</taxon>
        <taxon>Sar</taxon>
        <taxon>Alveolata</taxon>
        <taxon>Ciliophora</taxon>
        <taxon>Intramacronucleata</taxon>
        <taxon>Oligohymenophorea</taxon>
        <taxon>Peniculida</taxon>
        <taxon>Parameciidae</taxon>
        <taxon>Paramecium</taxon>
    </lineage>
</organism>
<dbReference type="Proteomes" id="UP000692954">
    <property type="component" value="Unassembled WGS sequence"/>
</dbReference>
<evidence type="ECO:0000313" key="1">
    <source>
        <dbReference type="EMBL" id="CAD8093436.1"/>
    </source>
</evidence>